<feature type="compositionally biased region" description="Acidic residues" evidence="2">
    <location>
        <begin position="282"/>
        <end position="291"/>
    </location>
</feature>
<feature type="region of interest" description="Disordered" evidence="2">
    <location>
        <begin position="262"/>
        <end position="360"/>
    </location>
</feature>
<sequence length="466" mass="52004">MQYGHMPMSERRDSNLDSNGSTPFQTHQSLGQALGPHLTGPPAYSRGPDTYRNSSPNLPHIGGPQSQPHPGASSSPLFAVPANQPSPGIKRKQVDSVINAQVPKRRRDGEESANADYDLDSSGQGAKHWTDEEKSKLFTWLMGQGQDDHWNSLRATKNSCLRECSMEVFGNKKTYQALKGCYERNFNLFKQIYAFESFHGHSLGSIAGLPEADRLREYERRLQAARKAGCDVGNITARTIDHWYRVGWYDLFYRRWHGDPATTRPAQSRTNGQVPSSSATVEEGDGEDDQPSIDYTPTDHVQMPNGINGLAHDRPPNMNYFNAQNIRDIPPLTTSPSSAAGGPTQPNPPPTSTSSASASDPTIVNIPVTQGLLHAYLQALQVQTQTNKMKLELLRRREEREERESAQRREIERLKLEREAAEFEHNKQSTIMKQKADRAIELLGNPSADPSLKQAAGDYLKRLFMD</sequence>
<accession>A0A0C2TBU8</accession>
<proteinExistence type="predicted"/>
<feature type="compositionally biased region" description="Polar residues" evidence="2">
    <location>
        <begin position="64"/>
        <end position="76"/>
    </location>
</feature>
<evidence type="ECO:0000313" key="3">
    <source>
        <dbReference type="EMBL" id="KIL64229.1"/>
    </source>
</evidence>
<dbReference type="InParanoid" id="A0A0C2TBU8"/>
<evidence type="ECO:0000256" key="1">
    <source>
        <dbReference type="SAM" id="Coils"/>
    </source>
</evidence>
<name>A0A0C2TBU8_AMAMK</name>
<organism evidence="3 4">
    <name type="scientific">Amanita muscaria (strain Koide BX008)</name>
    <dbReference type="NCBI Taxonomy" id="946122"/>
    <lineage>
        <taxon>Eukaryota</taxon>
        <taxon>Fungi</taxon>
        <taxon>Dikarya</taxon>
        <taxon>Basidiomycota</taxon>
        <taxon>Agaricomycotina</taxon>
        <taxon>Agaricomycetes</taxon>
        <taxon>Agaricomycetidae</taxon>
        <taxon>Agaricales</taxon>
        <taxon>Pluteineae</taxon>
        <taxon>Amanitaceae</taxon>
        <taxon>Amanita</taxon>
    </lineage>
</organism>
<dbReference type="OrthoDB" id="2685034at2759"/>
<dbReference type="EMBL" id="KN818251">
    <property type="protein sequence ID" value="KIL64229.1"/>
    <property type="molecule type" value="Genomic_DNA"/>
</dbReference>
<protein>
    <submittedName>
        <fullName evidence="3">Uncharacterized protein</fullName>
    </submittedName>
</protein>
<feature type="region of interest" description="Disordered" evidence="2">
    <location>
        <begin position="1"/>
        <end position="128"/>
    </location>
</feature>
<feature type="coiled-coil region" evidence="1">
    <location>
        <begin position="397"/>
        <end position="426"/>
    </location>
</feature>
<evidence type="ECO:0000256" key="2">
    <source>
        <dbReference type="SAM" id="MobiDB-lite"/>
    </source>
</evidence>
<keyword evidence="1" id="KW-0175">Coiled coil</keyword>
<evidence type="ECO:0000313" key="4">
    <source>
        <dbReference type="Proteomes" id="UP000054549"/>
    </source>
</evidence>
<dbReference type="HOGENOM" id="CLU_047734_0_0_1"/>
<feature type="compositionally biased region" description="Polar residues" evidence="2">
    <location>
        <begin position="16"/>
        <end position="31"/>
    </location>
</feature>
<keyword evidence="4" id="KW-1185">Reference proteome</keyword>
<reference evidence="3 4" key="1">
    <citation type="submission" date="2014-04" db="EMBL/GenBank/DDBJ databases">
        <title>Evolutionary Origins and Diversification of the Mycorrhizal Mutualists.</title>
        <authorList>
            <consortium name="DOE Joint Genome Institute"/>
            <consortium name="Mycorrhizal Genomics Consortium"/>
            <person name="Kohler A."/>
            <person name="Kuo A."/>
            <person name="Nagy L.G."/>
            <person name="Floudas D."/>
            <person name="Copeland A."/>
            <person name="Barry K.W."/>
            <person name="Cichocki N."/>
            <person name="Veneault-Fourrey C."/>
            <person name="LaButti K."/>
            <person name="Lindquist E.A."/>
            <person name="Lipzen A."/>
            <person name="Lundell T."/>
            <person name="Morin E."/>
            <person name="Murat C."/>
            <person name="Riley R."/>
            <person name="Ohm R."/>
            <person name="Sun H."/>
            <person name="Tunlid A."/>
            <person name="Henrissat B."/>
            <person name="Grigoriev I.V."/>
            <person name="Hibbett D.S."/>
            <person name="Martin F."/>
        </authorList>
    </citation>
    <scope>NUCLEOTIDE SEQUENCE [LARGE SCALE GENOMIC DNA]</scope>
    <source>
        <strain evidence="3 4">Koide BX008</strain>
    </source>
</reference>
<dbReference type="Proteomes" id="UP000054549">
    <property type="component" value="Unassembled WGS sequence"/>
</dbReference>
<feature type="compositionally biased region" description="Polar residues" evidence="2">
    <location>
        <begin position="264"/>
        <end position="280"/>
    </location>
</feature>
<dbReference type="STRING" id="946122.A0A0C2TBU8"/>
<gene>
    <name evidence="3" type="ORF">M378DRAFT_11612</name>
</gene>
<dbReference type="AlphaFoldDB" id="A0A0C2TBU8"/>